<dbReference type="Proteomes" id="UP000237000">
    <property type="component" value="Unassembled WGS sequence"/>
</dbReference>
<reference evidence="2" key="1">
    <citation type="submission" date="2016-06" db="EMBL/GenBank/DDBJ databases">
        <title>Parallel loss of symbiosis genes in relatives of nitrogen-fixing non-legume Parasponia.</title>
        <authorList>
            <person name="Van Velzen R."/>
            <person name="Holmer R."/>
            <person name="Bu F."/>
            <person name="Rutten L."/>
            <person name="Van Zeijl A."/>
            <person name="Liu W."/>
            <person name="Santuari L."/>
            <person name="Cao Q."/>
            <person name="Sharma T."/>
            <person name="Shen D."/>
            <person name="Roswanjaya Y."/>
            <person name="Wardhani T."/>
            <person name="Kalhor M.S."/>
            <person name="Jansen J."/>
            <person name="Van den Hoogen J."/>
            <person name="Gungor B."/>
            <person name="Hartog M."/>
            <person name="Hontelez J."/>
            <person name="Verver J."/>
            <person name="Yang W.-C."/>
            <person name="Schijlen E."/>
            <person name="Repin R."/>
            <person name="Schilthuizen M."/>
            <person name="Schranz E."/>
            <person name="Heidstra R."/>
            <person name="Miyata K."/>
            <person name="Fedorova E."/>
            <person name="Kohlen W."/>
            <person name="Bisseling T."/>
            <person name="Smit S."/>
            <person name="Geurts R."/>
        </authorList>
    </citation>
    <scope>NUCLEOTIDE SEQUENCE [LARGE SCALE GENOMIC DNA]</scope>
    <source>
        <strain evidence="2">cv. RG33-2</strain>
    </source>
</reference>
<dbReference type="InParanoid" id="A0A2P5EMQ2"/>
<dbReference type="EMBL" id="JXTC01000125">
    <property type="protein sequence ID" value="PON86830.1"/>
    <property type="molecule type" value="Genomic_DNA"/>
</dbReference>
<name>A0A2P5EMQ2_TREOI</name>
<evidence type="ECO:0000313" key="1">
    <source>
        <dbReference type="EMBL" id="PON86830.1"/>
    </source>
</evidence>
<accession>A0A2P5EMQ2</accession>
<evidence type="ECO:0000313" key="2">
    <source>
        <dbReference type="Proteomes" id="UP000237000"/>
    </source>
</evidence>
<organism evidence="1 2">
    <name type="scientific">Trema orientale</name>
    <name type="common">Charcoal tree</name>
    <name type="synonym">Celtis orientalis</name>
    <dbReference type="NCBI Taxonomy" id="63057"/>
    <lineage>
        <taxon>Eukaryota</taxon>
        <taxon>Viridiplantae</taxon>
        <taxon>Streptophyta</taxon>
        <taxon>Embryophyta</taxon>
        <taxon>Tracheophyta</taxon>
        <taxon>Spermatophyta</taxon>
        <taxon>Magnoliopsida</taxon>
        <taxon>eudicotyledons</taxon>
        <taxon>Gunneridae</taxon>
        <taxon>Pentapetalae</taxon>
        <taxon>rosids</taxon>
        <taxon>fabids</taxon>
        <taxon>Rosales</taxon>
        <taxon>Cannabaceae</taxon>
        <taxon>Trema</taxon>
    </lineage>
</organism>
<sequence>MLIMLYKGKFTWIVKRNMQACSQFSIQNQDQARISGPFSLARLKFNHSFEFDKFS</sequence>
<protein>
    <submittedName>
        <fullName evidence="1">Uncharacterized protein</fullName>
    </submittedName>
</protein>
<dbReference type="AlphaFoldDB" id="A0A2P5EMQ2"/>
<keyword evidence="2" id="KW-1185">Reference proteome</keyword>
<comment type="caution">
    <text evidence="1">The sequence shown here is derived from an EMBL/GenBank/DDBJ whole genome shotgun (WGS) entry which is preliminary data.</text>
</comment>
<gene>
    <name evidence="1" type="ORF">TorRG33x02_173560</name>
</gene>
<proteinExistence type="predicted"/>